<keyword evidence="2" id="KW-0238">DNA-binding</keyword>
<dbReference type="Pfam" id="PF00532">
    <property type="entry name" value="Peripla_BP_1"/>
    <property type="match status" value="1"/>
</dbReference>
<dbReference type="EMBL" id="CP047394">
    <property type="protein sequence ID" value="QHE60819.1"/>
    <property type="molecule type" value="Genomic_DNA"/>
</dbReference>
<protein>
    <submittedName>
        <fullName evidence="5">Substrate-binding domain-containing protein</fullName>
    </submittedName>
</protein>
<keyword evidence="3" id="KW-0804">Transcription</keyword>
<evidence type="ECO:0000313" key="6">
    <source>
        <dbReference type="Proteomes" id="UP000465062"/>
    </source>
</evidence>
<accession>A0A6I6UME0</accession>
<dbReference type="SUPFAM" id="SSF47413">
    <property type="entry name" value="lambda repressor-like DNA-binding domains"/>
    <property type="match status" value="1"/>
</dbReference>
<dbReference type="KEGG" id="bvq:FHE72_07115"/>
<organism evidence="5 6">
    <name type="scientific">Rossellomorea vietnamensis</name>
    <dbReference type="NCBI Taxonomy" id="218284"/>
    <lineage>
        <taxon>Bacteria</taxon>
        <taxon>Bacillati</taxon>
        <taxon>Bacillota</taxon>
        <taxon>Bacilli</taxon>
        <taxon>Bacillales</taxon>
        <taxon>Bacillaceae</taxon>
        <taxon>Rossellomorea</taxon>
    </lineage>
</organism>
<dbReference type="GO" id="GO:0000976">
    <property type="term" value="F:transcription cis-regulatory region binding"/>
    <property type="evidence" value="ECO:0007669"/>
    <property type="project" value="TreeGrafter"/>
</dbReference>
<dbReference type="PANTHER" id="PTHR30146:SF105">
    <property type="entry name" value="CATABOLITE CONTROL PROTEIN B"/>
    <property type="match status" value="1"/>
</dbReference>
<sequence length="319" mass="36028">MTNIRSIAKLAGVSVSTVSRVLNDHPYVKEEKRRKVLDAVEQLNYIKNANAVHLSKGKTYSIGVILPYLNLPYFGEILQGIAGEALKHGYHLQLFQTDYDRGAELDAFHRLQMKEVDGLILTSRSNSLDALASYISPKVVFCENVYDPTYKKVFIDHYQGIRSGLQYLYSKGHSRIGLCLHRTFGTNSEERIRGFFDSAEAAGHPVRDEWIFNDCYDLQDGRDVLSEWERMEEKPSALIVTSDQVSAGMVAEAGKRSIRIPDDLAILSFDNHPLSDALDITSFEVPIRKVGEEAFKLFLESEHPDPVILNTRLFERGSV</sequence>
<evidence type="ECO:0000256" key="2">
    <source>
        <dbReference type="ARBA" id="ARBA00023125"/>
    </source>
</evidence>
<dbReference type="SMART" id="SM00354">
    <property type="entry name" value="HTH_LACI"/>
    <property type="match status" value="1"/>
</dbReference>
<dbReference type="PROSITE" id="PS50932">
    <property type="entry name" value="HTH_LACI_2"/>
    <property type="match status" value="1"/>
</dbReference>
<evidence type="ECO:0000259" key="4">
    <source>
        <dbReference type="PROSITE" id="PS50932"/>
    </source>
</evidence>
<dbReference type="Pfam" id="PF00356">
    <property type="entry name" value="LacI"/>
    <property type="match status" value="1"/>
</dbReference>
<reference evidence="5 6" key="1">
    <citation type="submission" date="2019-06" db="EMBL/GenBank/DDBJ databases">
        <title>An operon consisting of a P-type ATPase gene and a transcriptional regular gene given the different cadmium resistance in Bacillus vietamensis 151-6 and Bacillus marisflavi 151-25.</title>
        <authorList>
            <person name="Yu X."/>
        </authorList>
    </citation>
    <scope>NUCLEOTIDE SEQUENCE [LARGE SCALE GENOMIC DNA]</scope>
    <source>
        <strain evidence="5 6">151-6</strain>
    </source>
</reference>
<dbReference type="Gene3D" id="1.10.260.40">
    <property type="entry name" value="lambda repressor-like DNA-binding domains"/>
    <property type="match status" value="1"/>
</dbReference>
<dbReference type="AlphaFoldDB" id="A0A6I6UME0"/>
<dbReference type="InterPro" id="IPR000843">
    <property type="entry name" value="HTH_LacI"/>
</dbReference>
<dbReference type="InterPro" id="IPR028082">
    <property type="entry name" value="Peripla_BP_I"/>
</dbReference>
<evidence type="ECO:0000256" key="1">
    <source>
        <dbReference type="ARBA" id="ARBA00023015"/>
    </source>
</evidence>
<dbReference type="PRINTS" id="PR00036">
    <property type="entry name" value="HTHLACI"/>
</dbReference>
<evidence type="ECO:0000313" key="5">
    <source>
        <dbReference type="EMBL" id="QHE60819.1"/>
    </source>
</evidence>
<name>A0A6I6UME0_9BACI</name>
<feature type="domain" description="HTH lacI-type" evidence="4">
    <location>
        <begin position="2"/>
        <end position="56"/>
    </location>
</feature>
<proteinExistence type="predicted"/>
<dbReference type="PANTHER" id="PTHR30146">
    <property type="entry name" value="LACI-RELATED TRANSCRIPTIONAL REPRESSOR"/>
    <property type="match status" value="1"/>
</dbReference>
<dbReference type="InterPro" id="IPR001761">
    <property type="entry name" value="Peripla_BP/Lac1_sug-bd_dom"/>
</dbReference>
<keyword evidence="1" id="KW-0805">Transcription regulation</keyword>
<gene>
    <name evidence="5" type="ORF">FHE72_07115</name>
</gene>
<dbReference type="CDD" id="cd01392">
    <property type="entry name" value="HTH_LacI"/>
    <property type="match status" value="1"/>
</dbReference>
<dbReference type="InterPro" id="IPR010982">
    <property type="entry name" value="Lambda_DNA-bd_dom_sf"/>
</dbReference>
<dbReference type="CDD" id="cd06286">
    <property type="entry name" value="PBP1_CcpB-like"/>
    <property type="match status" value="1"/>
</dbReference>
<dbReference type="SUPFAM" id="SSF53822">
    <property type="entry name" value="Periplasmic binding protein-like I"/>
    <property type="match status" value="1"/>
</dbReference>
<evidence type="ECO:0000256" key="3">
    <source>
        <dbReference type="ARBA" id="ARBA00023163"/>
    </source>
</evidence>
<dbReference type="GO" id="GO:0003700">
    <property type="term" value="F:DNA-binding transcription factor activity"/>
    <property type="evidence" value="ECO:0007669"/>
    <property type="project" value="TreeGrafter"/>
</dbReference>
<dbReference type="RefSeq" id="WP_061811519.1">
    <property type="nucleotide sequence ID" value="NZ_CP047394.1"/>
</dbReference>
<dbReference type="Gene3D" id="3.40.50.2300">
    <property type="match status" value="2"/>
</dbReference>
<dbReference type="Proteomes" id="UP000465062">
    <property type="component" value="Chromosome"/>
</dbReference>